<dbReference type="EMBL" id="AZHX01000836">
    <property type="protein sequence ID" value="ETX05916.1"/>
    <property type="molecule type" value="Genomic_DNA"/>
</dbReference>
<dbReference type="PANTHER" id="PTHR40278">
    <property type="entry name" value="DNA UTILIZATION PROTEIN HOFN"/>
    <property type="match status" value="1"/>
</dbReference>
<name>W4M7M5_9BACT</name>
<reference evidence="2 3" key="1">
    <citation type="journal article" date="2014" name="Nature">
        <title>An environmental bacterial taxon with a large and distinct metabolic repertoire.</title>
        <authorList>
            <person name="Wilson M.C."/>
            <person name="Mori T."/>
            <person name="Ruckert C."/>
            <person name="Uria A.R."/>
            <person name="Helf M.J."/>
            <person name="Takada K."/>
            <person name="Gernert C."/>
            <person name="Steffens U.A."/>
            <person name="Heycke N."/>
            <person name="Schmitt S."/>
            <person name="Rinke C."/>
            <person name="Helfrich E.J."/>
            <person name="Brachmann A.O."/>
            <person name="Gurgui C."/>
            <person name="Wakimoto T."/>
            <person name="Kracht M."/>
            <person name="Crusemann M."/>
            <person name="Hentschel U."/>
            <person name="Abe I."/>
            <person name="Matsunaga S."/>
            <person name="Kalinowski J."/>
            <person name="Takeyama H."/>
            <person name="Piel J."/>
        </authorList>
    </citation>
    <scope>NUCLEOTIDE SEQUENCE [LARGE SCALE GENOMIC DNA]</scope>
    <source>
        <strain evidence="3">TSY2</strain>
    </source>
</reference>
<keyword evidence="1" id="KW-1133">Transmembrane helix</keyword>
<keyword evidence="1" id="KW-0812">Transmembrane</keyword>
<dbReference type="Proteomes" id="UP000019140">
    <property type="component" value="Unassembled WGS sequence"/>
</dbReference>
<dbReference type="AlphaFoldDB" id="W4M7M5"/>
<evidence type="ECO:0000256" key="1">
    <source>
        <dbReference type="SAM" id="Phobius"/>
    </source>
</evidence>
<keyword evidence="1" id="KW-0472">Membrane</keyword>
<dbReference type="Pfam" id="PF05137">
    <property type="entry name" value="PilN"/>
    <property type="match status" value="1"/>
</dbReference>
<keyword evidence="3" id="KW-1185">Reference proteome</keyword>
<evidence type="ECO:0000313" key="2">
    <source>
        <dbReference type="EMBL" id="ETX05916.1"/>
    </source>
</evidence>
<dbReference type="InterPro" id="IPR052534">
    <property type="entry name" value="Extracell_DNA_Util/SecSys_Comp"/>
</dbReference>
<accession>W4M7M5</accession>
<evidence type="ECO:0008006" key="4">
    <source>
        <dbReference type="Google" id="ProtNLM"/>
    </source>
</evidence>
<dbReference type="HOGENOM" id="CLU_081304_0_1_7"/>
<dbReference type="InterPro" id="IPR007813">
    <property type="entry name" value="PilN"/>
</dbReference>
<comment type="caution">
    <text evidence="2">The sequence shown here is derived from an EMBL/GenBank/DDBJ whole genome shotgun (WGS) entry which is preliminary data.</text>
</comment>
<dbReference type="PANTHER" id="PTHR40278:SF1">
    <property type="entry name" value="DNA UTILIZATION PROTEIN HOFN"/>
    <property type="match status" value="1"/>
</dbReference>
<proteinExistence type="predicted"/>
<organism evidence="2 3">
    <name type="scientific">Candidatus Entotheonella gemina</name>
    <dbReference type="NCBI Taxonomy" id="1429439"/>
    <lineage>
        <taxon>Bacteria</taxon>
        <taxon>Pseudomonadati</taxon>
        <taxon>Nitrospinota/Tectimicrobiota group</taxon>
        <taxon>Candidatus Tectimicrobiota</taxon>
        <taxon>Candidatus Entotheonellia</taxon>
        <taxon>Candidatus Entotheonellales</taxon>
        <taxon>Candidatus Entotheonellaceae</taxon>
        <taxon>Candidatus Entotheonella</taxon>
    </lineage>
</organism>
<feature type="transmembrane region" description="Helical" evidence="1">
    <location>
        <begin position="21"/>
        <end position="41"/>
    </location>
</feature>
<sequence length="188" mass="20976">MIRINLLPAHEVKQRFILRTQLAVAVLLVVATVSGCVWVMYLQGQEKSQRMAALSQVEAEIASLENIVKEVDAFKIKRNQLQKQIEVVDGLKQNQRRPAPVLDALSRSLPDQVWLIGIQEKGKGMRITGKSLNGNVGIATFMENMGHSPWFGTAELVESKSEIFLNRPVVSFTLTVPVRKPKSERATS</sequence>
<gene>
    <name evidence="2" type="ORF">ETSY2_20210</name>
</gene>
<evidence type="ECO:0000313" key="3">
    <source>
        <dbReference type="Proteomes" id="UP000019140"/>
    </source>
</evidence>
<protein>
    <recommendedName>
        <fullName evidence="4">Fimbrial protein</fullName>
    </recommendedName>
</protein>